<evidence type="ECO:0000256" key="2">
    <source>
        <dbReference type="ARBA" id="ARBA00022730"/>
    </source>
</evidence>
<evidence type="ECO:0000256" key="4">
    <source>
        <dbReference type="ARBA" id="ARBA00022980"/>
    </source>
</evidence>
<comment type="function">
    <text evidence="8">One of the primary rRNA binding proteins, it binds directly to 16S rRNA central domain where it helps coordinate assembly of the platform of the 30S subunit.</text>
</comment>
<evidence type="ECO:0000313" key="10">
    <source>
        <dbReference type="EMBL" id="TMJ13580.1"/>
    </source>
</evidence>
<evidence type="ECO:0000313" key="11">
    <source>
        <dbReference type="Proteomes" id="UP000320393"/>
    </source>
</evidence>
<keyword evidence="2 8" id="KW-0699">rRNA-binding</keyword>
<dbReference type="InterPro" id="IPR035987">
    <property type="entry name" value="Ribosomal_uS8_sf"/>
</dbReference>
<dbReference type="Gene3D" id="3.30.1370.30">
    <property type="match status" value="1"/>
</dbReference>
<keyword evidence="5 8" id="KW-0687">Ribonucleoprotein</keyword>
<evidence type="ECO:0000256" key="8">
    <source>
        <dbReference type="HAMAP-Rule" id="MF_01302"/>
    </source>
</evidence>
<comment type="subunit">
    <text evidence="7 8">Part of the 30S ribosomal subunit. Contacts proteins S5 and S12.</text>
</comment>
<keyword evidence="4 8" id="KW-0689">Ribosomal protein</keyword>
<keyword evidence="3 8" id="KW-0694">RNA-binding</keyword>
<comment type="similarity">
    <text evidence="1 8 9">Belongs to the universal ribosomal protein uS8 family.</text>
</comment>
<dbReference type="PROSITE" id="PS00053">
    <property type="entry name" value="RIBOSOMAL_S8"/>
    <property type="match status" value="1"/>
</dbReference>
<dbReference type="FunFam" id="3.30.1370.30:FF:000002">
    <property type="entry name" value="30S ribosomal protein S8"/>
    <property type="match status" value="1"/>
</dbReference>
<comment type="caution">
    <text evidence="10">The sequence shown here is derived from an EMBL/GenBank/DDBJ whole genome shotgun (WGS) entry which is preliminary data.</text>
</comment>
<protein>
    <recommendedName>
        <fullName evidence="6 8">Small ribosomal subunit protein uS8</fullName>
    </recommendedName>
</protein>
<name>A0A537LZY0_9BACT</name>
<dbReference type="GO" id="GO:0019843">
    <property type="term" value="F:rRNA binding"/>
    <property type="evidence" value="ECO:0007669"/>
    <property type="project" value="UniProtKB-UniRule"/>
</dbReference>
<proteinExistence type="inferred from homology"/>
<dbReference type="AlphaFoldDB" id="A0A537LZY0"/>
<dbReference type="NCBIfam" id="NF001109">
    <property type="entry name" value="PRK00136.1"/>
    <property type="match status" value="1"/>
</dbReference>
<dbReference type="GO" id="GO:0005737">
    <property type="term" value="C:cytoplasm"/>
    <property type="evidence" value="ECO:0007669"/>
    <property type="project" value="UniProtKB-ARBA"/>
</dbReference>
<dbReference type="PANTHER" id="PTHR11758">
    <property type="entry name" value="40S RIBOSOMAL PROTEIN S15A"/>
    <property type="match status" value="1"/>
</dbReference>
<reference evidence="10 11" key="1">
    <citation type="journal article" date="2019" name="Nat. Microbiol.">
        <title>Mediterranean grassland soil C-N compound turnover is dependent on rainfall and depth, and is mediated by genomically divergent microorganisms.</title>
        <authorList>
            <person name="Diamond S."/>
            <person name="Andeer P.F."/>
            <person name="Li Z."/>
            <person name="Crits-Christoph A."/>
            <person name="Burstein D."/>
            <person name="Anantharaman K."/>
            <person name="Lane K.R."/>
            <person name="Thomas B.C."/>
            <person name="Pan C."/>
            <person name="Northen T.R."/>
            <person name="Banfield J.F."/>
        </authorList>
    </citation>
    <scope>NUCLEOTIDE SEQUENCE [LARGE SCALE GENOMIC DNA]</scope>
    <source>
        <strain evidence="10">NP_5</strain>
    </source>
</reference>
<dbReference type="GO" id="GO:0006412">
    <property type="term" value="P:translation"/>
    <property type="evidence" value="ECO:0007669"/>
    <property type="project" value="UniProtKB-UniRule"/>
</dbReference>
<dbReference type="InterPro" id="IPR000630">
    <property type="entry name" value="Ribosomal_uS8"/>
</dbReference>
<organism evidence="10 11">
    <name type="scientific">Candidatus Segetimicrobium genomatis</name>
    <dbReference type="NCBI Taxonomy" id="2569760"/>
    <lineage>
        <taxon>Bacteria</taxon>
        <taxon>Bacillati</taxon>
        <taxon>Candidatus Sysuimicrobiota</taxon>
        <taxon>Candidatus Sysuimicrobiia</taxon>
        <taxon>Candidatus Sysuimicrobiales</taxon>
        <taxon>Candidatus Segetimicrobiaceae</taxon>
        <taxon>Candidatus Segetimicrobium</taxon>
    </lineage>
</organism>
<dbReference type="FunFam" id="3.30.1490.10:FF:000001">
    <property type="entry name" value="30S ribosomal protein S8"/>
    <property type="match status" value="1"/>
</dbReference>
<evidence type="ECO:0000256" key="3">
    <source>
        <dbReference type="ARBA" id="ARBA00022884"/>
    </source>
</evidence>
<evidence type="ECO:0000256" key="1">
    <source>
        <dbReference type="ARBA" id="ARBA00006471"/>
    </source>
</evidence>
<dbReference type="HAMAP" id="MF_01302_B">
    <property type="entry name" value="Ribosomal_uS8_B"/>
    <property type="match status" value="1"/>
</dbReference>
<dbReference type="GO" id="GO:0005840">
    <property type="term" value="C:ribosome"/>
    <property type="evidence" value="ECO:0007669"/>
    <property type="project" value="UniProtKB-KW"/>
</dbReference>
<dbReference type="Gene3D" id="3.30.1490.10">
    <property type="match status" value="1"/>
</dbReference>
<sequence>MGVITDPIADMLTRIRNALVARSPQVSMPASRMKLEIAKILKAEGFIADYHVEKTAPEAIRITLRYGERKEGIITGLRRISRPGLRIYAQRTELPRVQGGLGVAILSTSKGVMTDREARKTGIGGEVLCFIW</sequence>
<dbReference type="GO" id="GO:1990904">
    <property type="term" value="C:ribonucleoprotein complex"/>
    <property type="evidence" value="ECO:0007669"/>
    <property type="project" value="UniProtKB-KW"/>
</dbReference>
<dbReference type="Pfam" id="PF00410">
    <property type="entry name" value="Ribosomal_S8"/>
    <property type="match status" value="1"/>
</dbReference>
<gene>
    <name evidence="8 10" type="primary">rpsH</name>
    <name evidence="10" type="ORF">E6H02_04945</name>
</gene>
<dbReference type="InterPro" id="IPR047863">
    <property type="entry name" value="Ribosomal_uS8_CS"/>
</dbReference>
<dbReference type="Proteomes" id="UP000320393">
    <property type="component" value="Unassembled WGS sequence"/>
</dbReference>
<evidence type="ECO:0000256" key="5">
    <source>
        <dbReference type="ARBA" id="ARBA00023274"/>
    </source>
</evidence>
<dbReference type="EMBL" id="VBAM01000158">
    <property type="protein sequence ID" value="TMJ13580.1"/>
    <property type="molecule type" value="Genomic_DNA"/>
</dbReference>
<dbReference type="GO" id="GO:0003735">
    <property type="term" value="F:structural constituent of ribosome"/>
    <property type="evidence" value="ECO:0007669"/>
    <property type="project" value="InterPro"/>
</dbReference>
<dbReference type="SUPFAM" id="SSF56047">
    <property type="entry name" value="Ribosomal protein S8"/>
    <property type="match status" value="1"/>
</dbReference>
<evidence type="ECO:0000256" key="9">
    <source>
        <dbReference type="RuleBase" id="RU003660"/>
    </source>
</evidence>
<evidence type="ECO:0000256" key="7">
    <source>
        <dbReference type="ARBA" id="ARBA00046740"/>
    </source>
</evidence>
<accession>A0A537LZY0</accession>
<evidence type="ECO:0000256" key="6">
    <source>
        <dbReference type="ARBA" id="ARBA00035258"/>
    </source>
</evidence>